<dbReference type="EMBL" id="CP018477">
    <property type="protein sequence ID" value="ASV76291.1"/>
    <property type="molecule type" value="Genomic_DNA"/>
</dbReference>
<dbReference type="SUPFAM" id="SSF103039">
    <property type="entry name" value="CheC-like"/>
    <property type="match status" value="1"/>
</dbReference>
<reference evidence="3 4" key="1">
    <citation type="journal article" name="Front. Microbiol.">
        <title>Sugar Metabolism of the First Thermophilic Planctomycete Thermogutta terrifontis: Comparative Genomic and Transcriptomic Approaches.</title>
        <authorList>
            <person name="Elcheninov A.G."/>
            <person name="Menzel P."/>
            <person name="Gudbergsdottir S.R."/>
            <person name="Slesarev A.I."/>
            <person name="Kadnikov V.V."/>
            <person name="Krogh A."/>
            <person name="Bonch-Osmolovskaya E.A."/>
            <person name="Peng X."/>
            <person name="Kublanov I.V."/>
        </authorList>
    </citation>
    <scope>NUCLEOTIDE SEQUENCE [LARGE SCALE GENOMIC DNA]</scope>
    <source>
        <strain evidence="3 4">R1</strain>
    </source>
</reference>
<dbReference type="InterPro" id="IPR028051">
    <property type="entry name" value="CheX-like_dom"/>
</dbReference>
<dbReference type="InterPro" id="IPR028976">
    <property type="entry name" value="CheC-like_sf"/>
</dbReference>
<organism evidence="3 4">
    <name type="scientific">Thermogutta terrifontis</name>
    <dbReference type="NCBI Taxonomy" id="1331910"/>
    <lineage>
        <taxon>Bacteria</taxon>
        <taxon>Pseudomonadati</taxon>
        <taxon>Planctomycetota</taxon>
        <taxon>Planctomycetia</taxon>
        <taxon>Pirellulales</taxon>
        <taxon>Thermoguttaceae</taxon>
        <taxon>Thermogutta</taxon>
    </lineage>
</organism>
<dbReference type="InterPro" id="IPR038756">
    <property type="entry name" value="CheX-like"/>
</dbReference>
<dbReference type="Gene3D" id="3.40.1550.10">
    <property type="entry name" value="CheC-like"/>
    <property type="match status" value="1"/>
</dbReference>
<evidence type="ECO:0000313" key="3">
    <source>
        <dbReference type="EMBL" id="ASV76291.1"/>
    </source>
</evidence>
<protein>
    <submittedName>
        <fullName evidence="3">Chemotaxis protein CheX</fullName>
    </submittedName>
</protein>
<accession>A0A286RK00</accession>
<gene>
    <name evidence="3" type="ORF">THTE_3690</name>
</gene>
<dbReference type="Proteomes" id="UP000215086">
    <property type="component" value="Chromosome"/>
</dbReference>
<proteinExistence type="predicted"/>
<dbReference type="GO" id="GO:0006935">
    <property type="term" value="P:chemotaxis"/>
    <property type="evidence" value="ECO:0007669"/>
    <property type="project" value="UniProtKB-KW"/>
</dbReference>
<sequence>MSTMTIPDHVIPLPGDPRLAHALVAAVEDALSMCGARARLVGITAVPTHEPGTITGVLGVHGKATGFLIFNVCEPVAKALTSGFLQEKVDTLNSHVVDTVGELTNLVAGGLKKRVADTPWAFQSVTVPSVIIGHNYQIAYAKGITYLAATFEQENAEALFLDQRLFQAAVSLIRV</sequence>
<dbReference type="AlphaFoldDB" id="A0A286RK00"/>
<evidence type="ECO:0000256" key="1">
    <source>
        <dbReference type="ARBA" id="ARBA00022500"/>
    </source>
</evidence>
<dbReference type="PANTHER" id="PTHR39452:SF1">
    <property type="entry name" value="CHEY-P PHOSPHATASE CHEX"/>
    <property type="match status" value="1"/>
</dbReference>
<feature type="domain" description="Chemotaxis phosphatase CheX-like" evidence="2">
    <location>
        <begin position="54"/>
        <end position="152"/>
    </location>
</feature>
<dbReference type="CDD" id="cd17906">
    <property type="entry name" value="CheX"/>
    <property type="match status" value="1"/>
</dbReference>
<name>A0A286RK00_9BACT</name>
<dbReference type="RefSeq" id="WP_095416114.1">
    <property type="nucleotide sequence ID" value="NZ_CP018477.1"/>
</dbReference>
<keyword evidence="4" id="KW-1185">Reference proteome</keyword>
<dbReference type="Pfam" id="PF13690">
    <property type="entry name" value="CheX"/>
    <property type="match status" value="1"/>
</dbReference>
<dbReference type="OrthoDB" id="275040at2"/>
<evidence type="ECO:0000259" key="2">
    <source>
        <dbReference type="Pfam" id="PF13690"/>
    </source>
</evidence>
<dbReference type="KEGG" id="ttf:THTE_3690"/>
<evidence type="ECO:0000313" key="4">
    <source>
        <dbReference type="Proteomes" id="UP000215086"/>
    </source>
</evidence>
<dbReference type="PANTHER" id="PTHR39452">
    <property type="entry name" value="CHEY-P PHOSPHATASE CHEX"/>
    <property type="match status" value="1"/>
</dbReference>
<keyword evidence="1" id="KW-0145">Chemotaxis</keyword>